<dbReference type="Gene3D" id="2.60.120.260">
    <property type="entry name" value="Galactose-binding domain-like"/>
    <property type="match status" value="1"/>
</dbReference>
<keyword evidence="7 10" id="KW-0119">Carbohydrate metabolism</keyword>
<gene>
    <name evidence="12" type="ORF">B0J13DRAFT_639058</name>
</gene>
<keyword evidence="13" id="KW-1185">Reference proteome</keyword>
<dbReference type="EC" id="3.2.1.21" evidence="4 10"/>
<accession>A0A9P9IZR6</accession>
<dbReference type="PANTHER" id="PTHR42715:SF3">
    <property type="entry name" value="BETA-GLUCOSIDASE B-RELATED"/>
    <property type="match status" value="1"/>
</dbReference>
<evidence type="ECO:0000256" key="5">
    <source>
        <dbReference type="ARBA" id="ARBA00022801"/>
    </source>
</evidence>
<organism evidence="12 13">
    <name type="scientific">Dactylonectria estremocensis</name>
    <dbReference type="NCBI Taxonomy" id="1079267"/>
    <lineage>
        <taxon>Eukaryota</taxon>
        <taxon>Fungi</taxon>
        <taxon>Dikarya</taxon>
        <taxon>Ascomycota</taxon>
        <taxon>Pezizomycotina</taxon>
        <taxon>Sordariomycetes</taxon>
        <taxon>Hypocreomycetidae</taxon>
        <taxon>Hypocreales</taxon>
        <taxon>Nectriaceae</taxon>
        <taxon>Dactylonectria</taxon>
    </lineage>
</organism>
<dbReference type="InterPro" id="IPR011658">
    <property type="entry name" value="PA14_dom"/>
</dbReference>
<dbReference type="InterPro" id="IPR001764">
    <property type="entry name" value="Glyco_hydro_3_N"/>
</dbReference>
<evidence type="ECO:0000256" key="10">
    <source>
        <dbReference type="RuleBase" id="RU361161"/>
    </source>
</evidence>
<dbReference type="SMART" id="SM00758">
    <property type="entry name" value="PA14"/>
    <property type="match status" value="1"/>
</dbReference>
<protein>
    <recommendedName>
        <fullName evidence="4 10">beta-glucosidase</fullName>
        <ecNumber evidence="4 10">3.2.1.21</ecNumber>
    </recommendedName>
</protein>
<dbReference type="InterPro" id="IPR013783">
    <property type="entry name" value="Ig-like_fold"/>
</dbReference>
<dbReference type="Pfam" id="PF14310">
    <property type="entry name" value="Fn3-like"/>
    <property type="match status" value="1"/>
</dbReference>
<evidence type="ECO:0000256" key="6">
    <source>
        <dbReference type="ARBA" id="ARBA00023180"/>
    </source>
</evidence>
<dbReference type="SUPFAM" id="SSF56988">
    <property type="entry name" value="Anthrax protective antigen"/>
    <property type="match status" value="1"/>
</dbReference>
<evidence type="ECO:0000256" key="8">
    <source>
        <dbReference type="ARBA" id="ARBA00023295"/>
    </source>
</evidence>
<comment type="catalytic activity">
    <reaction evidence="1 10">
        <text>Hydrolysis of terminal, non-reducing beta-D-glucosyl residues with release of beta-D-glucose.</text>
        <dbReference type="EC" id="3.2.1.21"/>
    </reaction>
</comment>
<evidence type="ECO:0000256" key="7">
    <source>
        <dbReference type="ARBA" id="ARBA00023277"/>
    </source>
</evidence>
<dbReference type="Gene3D" id="3.40.50.1700">
    <property type="entry name" value="Glycoside hydrolase family 3 C-terminal domain"/>
    <property type="match status" value="1"/>
</dbReference>
<dbReference type="InterPro" id="IPR019800">
    <property type="entry name" value="Glyco_hydro_3_AS"/>
</dbReference>
<dbReference type="InterPro" id="IPR036962">
    <property type="entry name" value="Glyco_hydro_3_N_sf"/>
</dbReference>
<dbReference type="Proteomes" id="UP000717696">
    <property type="component" value="Unassembled WGS sequence"/>
</dbReference>
<keyword evidence="9 10" id="KW-0624">Polysaccharide degradation</keyword>
<dbReference type="PANTHER" id="PTHR42715">
    <property type="entry name" value="BETA-GLUCOSIDASE"/>
    <property type="match status" value="1"/>
</dbReference>
<evidence type="ECO:0000256" key="1">
    <source>
        <dbReference type="ARBA" id="ARBA00000448"/>
    </source>
</evidence>
<dbReference type="PROSITE" id="PS51820">
    <property type="entry name" value="PA14"/>
    <property type="match status" value="1"/>
</dbReference>
<evidence type="ECO:0000313" key="12">
    <source>
        <dbReference type="EMBL" id="KAH7139922.1"/>
    </source>
</evidence>
<feature type="domain" description="PA14" evidence="11">
    <location>
        <begin position="407"/>
        <end position="557"/>
    </location>
</feature>
<keyword evidence="6" id="KW-0325">Glycoprotein</keyword>
<dbReference type="SUPFAM" id="SSF52279">
    <property type="entry name" value="Beta-D-glucan exohydrolase, C-terminal domain"/>
    <property type="match status" value="1"/>
</dbReference>
<evidence type="ECO:0000259" key="11">
    <source>
        <dbReference type="PROSITE" id="PS51820"/>
    </source>
</evidence>
<dbReference type="AlphaFoldDB" id="A0A9P9IZR6"/>
<keyword evidence="5 10" id="KW-0378">Hydrolase</keyword>
<dbReference type="Pfam" id="PF07691">
    <property type="entry name" value="PA14"/>
    <property type="match status" value="1"/>
</dbReference>
<dbReference type="GO" id="GO:0009251">
    <property type="term" value="P:glucan catabolic process"/>
    <property type="evidence" value="ECO:0007669"/>
    <property type="project" value="TreeGrafter"/>
</dbReference>
<dbReference type="EMBL" id="JAGMUU010000014">
    <property type="protein sequence ID" value="KAH7139922.1"/>
    <property type="molecule type" value="Genomic_DNA"/>
</dbReference>
<reference evidence="12" key="1">
    <citation type="journal article" date="2021" name="Nat. Commun.">
        <title>Genetic determinants of endophytism in the Arabidopsis root mycobiome.</title>
        <authorList>
            <person name="Mesny F."/>
            <person name="Miyauchi S."/>
            <person name="Thiergart T."/>
            <person name="Pickel B."/>
            <person name="Atanasova L."/>
            <person name="Karlsson M."/>
            <person name="Huettel B."/>
            <person name="Barry K.W."/>
            <person name="Haridas S."/>
            <person name="Chen C."/>
            <person name="Bauer D."/>
            <person name="Andreopoulos W."/>
            <person name="Pangilinan J."/>
            <person name="LaButti K."/>
            <person name="Riley R."/>
            <person name="Lipzen A."/>
            <person name="Clum A."/>
            <person name="Drula E."/>
            <person name="Henrissat B."/>
            <person name="Kohler A."/>
            <person name="Grigoriev I.V."/>
            <person name="Martin F.M."/>
            <person name="Hacquard S."/>
        </authorList>
    </citation>
    <scope>NUCLEOTIDE SEQUENCE</scope>
    <source>
        <strain evidence="12">MPI-CAGE-AT-0021</strain>
    </source>
</reference>
<comment type="caution">
    <text evidence="12">The sequence shown here is derived from an EMBL/GenBank/DDBJ whole genome shotgun (WGS) entry which is preliminary data.</text>
</comment>
<dbReference type="InterPro" id="IPR036881">
    <property type="entry name" value="Glyco_hydro_3_C_sf"/>
</dbReference>
<dbReference type="Gene3D" id="2.60.40.10">
    <property type="entry name" value="Immunoglobulins"/>
    <property type="match status" value="1"/>
</dbReference>
<dbReference type="InterPro" id="IPR037524">
    <property type="entry name" value="PA14/GLEYA"/>
</dbReference>
<dbReference type="SUPFAM" id="SSF51445">
    <property type="entry name" value="(Trans)glycosidases"/>
    <property type="match status" value="1"/>
</dbReference>
<sequence length="839" mass="90237">MGLIIDPDAIISSLTLDEKVKLLAGAAIFETAAIPEKGIPSVKFTDGPNGTRGPAMDGNTAAACFPAACSVAATFDVVIARNVGHALGEEAVGKGASCLLAPTVCIHRHPLGGRNFESYSEDPFLSGRLGAQMIRGVQSHGVAATIKHFVANEQETARFTVNEKISQRALREIYLRPFEIAIKESSPWAVMTAYNHVNGTHCDANDWLLKDVLRGQWGWQGLVMSDWGGTNTVAEGLRAGLDLEMPGPPRARKMAHVSAALDRGTLTVSEIDDRVRTLLRFLDQVGAFAKIPEPLPQAVDRPEHRALIRDAGARGIVLLKNEGGLLPITPSSVAGKTIALIGFAKDCLAHGGGSAAVNAHYKITPWEGLKAALGNEIQLVYAKGTTRERLLSPITKGGPCGEVTGLDGQPGFSRVFYDKDGVSEVSTLHGHSTSSYSPIGTQESLWKTLEIIGNFIPQETGNHYLAFSGVGPTQLYIDNELISNQSGNCPDPMGAFFGAASEDEFTMYLEGGRPYRLKIRSSPPVNVGLEILEGRTGMRLGFSLQSEHEADLVGEAAALAAQADLAIVFTGHDSQWETEGLDQHGFHLPRNGSQDAMVQAVVAANKKTVVVNSTGVAIAMPWLDQVPAILQAWFPGQESGNAISDVLTGVINPEGRLPVSFPRYLEDAPAFGNFPGAVIDGRLEVQYAEGVFIGYRHYDRVGQDKVNFAFGHGLSYTTFSYSEMRVEPTDDDAYDISLEVSNTGGLGGATVVQMYVGRGEMAKPEDPKKVLAGFQKVYLSAGARKAVHLKIQRRDFAFFNEVSQRWLVEDGVYQFILGQSAANILQSVPVSVPRTTWEP</sequence>
<evidence type="ECO:0000313" key="13">
    <source>
        <dbReference type="Proteomes" id="UP000717696"/>
    </source>
</evidence>
<evidence type="ECO:0000256" key="3">
    <source>
        <dbReference type="ARBA" id="ARBA00005336"/>
    </source>
</evidence>
<dbReference type="Pfam" id="PF00933">
    <property type="entry name" value="Glyco_hydro_3"/>
    <property type="match status" value="1"/>
</dbReference>
<evidence type="ECO:0000256" key="2">
    <source>
        <dbReference type="ARBA" id="ARBA00004987"/>
    </source>
</evidence>
<dbReference type="GO" id="GO:0008422">
    <property type="term" value="F:beta-glucosidase activity"/>
    <property type="evidence" value="ECO:0007669"/>
    <property type="project" value="UniProtKB-EC"/>
</dbReference>
<comment type="pathway">
    <text evidence="2 10">Glycan metabolism; cellulose degradation.</text>
</comment>
<comment type="similarity">
    <text evidence="3 10">Belongs to the glycosyl hydrolase 3 family.</text>
</comment>
<dbReference type="InterPro" id="IPR026891">
    <property type="entry name" value="Fn3-like"/>
</dbReference>
<evidence type="ECO:0000256" key="4">
    <source>
        <dbReference type="ARBA" id="ARBA00012744"/>
    </source>
</evidence>
<dbReference type="Gene3D" id="3.20.20.300">
    <property type="entry name" value="Glycoside hydrolase, family 3, N-terminal domain"/>
    <property type="match status" value="1"/>
</dbReference>
<dbReference type="OrthoDB" id="47059at2759"/>
<proteinExistence type="inferred from homology"/>
<name>A0A9P9IZR6_9HYPO</name>
<dbReference type="SMART" id="SM01217">
    <property type="entry name" value="Fn3_like"/>
    <property type="match status" value="1"/>
</dbReference>
<dbReference type="Pfam" id="PF01915">
    <property type="entry name" value="Glyco_hydro_3_C"/>
    <property type="match status" value="1"/>
</dbReference>
<keyword evidence="8 10" id="KW-0326">Glycosidase</keyword>
<dbReference type="InterPro" id="IPR002772">
    <property type="entry name" value="Glyco_hydro_3_C"/>
</dbReference>
<dbReference type="PROSITE" id="PS00775">
    <property type="entry name" value="GLYCOSYL_HYDROL_F3"/>
    <property type="match status" value="1"/>
</dbReference>
<dbReference type="InterPro" id="IPR017853">
    <property type="entry name" value="GH"/>
</dbReference>
<dbReference type="InterPro" id="IPR050288">
    <property type="entry name" value="Cellulose_deg_GH3"/>
</dbReference>
<dbReference type="PRINTS" id="PR00133">
    <property type="entry name" value="GLHYDRLASE3"/>
</dbReference>
<evidence type="ECO:0000256" key="9">
    <source>
        <dbReference type="ARBA" id="ARBA00023326"/>
    </source>
</evidence>